<evidence type="ECO:0000256" key="2">
    <source>
        <dbReference type="ARBA" id="ARBA00022649"/>
    </source>
</evidence>
<keyword evidence="9" id="KW-1185">Reference proteome</keyword>
<evidence type="ECO:0000256" key="5">
    <source>
        <dbReference type="ARBA" id="ARBA00022801"/>
    </source>
</evidence>
<dbReference type="EMBL" id="RRCO01000006">
    <property type="protein sequence ID" value="RRJ24521.1"/>
    <property type="molecule type" value="Genomic_DNA"/>
</dbReference>
<evidence type="ECO:0000313" key="8">
    <source>
        <dbReference type="EMBL" id="RRJ24521.1"/>
    </source>
</evidence>
<sequence length="65" mass="7486">MVNFKTVEKKIRKNGWYLVRVTGSHYQYKHPTNPNTITVANHGSKDLGIFVISNLEKQTGLSLRR</sequence>
<accession>A0A3P3QTI0</accession>
<keyword evidence="5" id="KW-0378">Hydrolase</keyword>
<dbReference type="Proteomes" id="UP000272490">
    <property type="component" value="Unassembled WGS sequence"/>
</dbReference>
<dbReference type="AlphaFoldDB" id="A0A3P3QTI0"/>
<dbReference type="GO" id="GO:0004519">
    <property type="term" value="F:endonuclease activity"/>
    <property type="evidence" value="ECO:0007669"/>
    <property type="project" value="UniProtKB-KW"/>
</dbReference>
<dbReference type="Pfam" id="PF07927">
    <property type="entry name" value="HicA_toxin"/>
    <property type="match status" value="1"/>
</dbReference>
<protein>
    <submittedName>
        <fullName evidence="8">Addiction module toxin, HicA family</fullName>
    </submittedName>
</protein>
<evidence type="ECO:0000256" key="6">
    <source>
        <dbReference type="ARBA" id="ARBA00022884"/>
    </source>
</evidence>
<name>A0A3P3QTI0_9FIRM</name>
<dbReference type="GO" id="GO:0003729">
    <property type="term" value="F:mRNA binding"/>
    <property type="evidence" value="ECO:0007669"/>
    <property type="project" value="InterPro"/>
</dbReference>
<keyword evidence="4" id="KW-0255">Endonuclease</keyword>
<evidence type="ECO:0000256" key="7">
    <source>
        <dbReference type="ARBA" id="ARBA00023016"/>
    </source>
</evidence>
<dbReference type="Gene3D" id="3.30.920.30">
    <property type="entry name" value="Hypothetical protein"/>
    <property type="match status" value="1"/>
</dbReference>
<dbReference type="SUPFAM" id="SSF54786">
    <property type="entry name" value="YcfA/nrd intein domain"/>
    <property type="match status" value="1"/>
</dbReference>
<evidence type="ECO:0000256" key="1">
    <source>
        <dbReference type="ARBA" id="ARBA00006620"/>
    </source>
</evidence>
<evidence type="ECO:0000313" key="9">
    <source>
        <dbReference type="Proteomes" id="UP000272490"/>
    </source>
</evidence>
<keyword evidence="3" id="KW-0540">Nuclease</keyword>
<dbReference type="InterPro" id="IPR038570">
    <property type="entry name" value="HicA_sf"/>
</dbReference>
<proteinExistence type="inferred from homology"/>
<dbReference type="OrthoDB" id="9811409at2"/>
<keyword evidence="6" id="KW-0694">RNA-binding</keyword>
<organism evidence="8 9">
    <name type="scientific">Lachnoanaerobaculum gingivalis</name>
    <dbReference type="NCBI Taxonomy" id="2490855"/>
    <lineage>
        <taxon>Bacteria</taxon>
        <taxon>Bacillati</taxon>
        <taxon>Bacillota</taxon>
        <taxon>Clostridia</taxon>
        <taxon>Lachnospirales</taxon>
        <taxon>Lachnospiraceae</taxon>
        <taxon>Lachnoanaerobaculum</taxon>
    </lineage>
</organism>
<evidence type="ECO:0000256" key="3">
    <source>
        <dbReference type="ARBA" id="ARBA00022722"/>
    </source>
</evidence>
<evidence type="ECO:0000256" key="4">
    <source>
        <dbReference type="ARBA" id="ARBA00022759"/>
    </source>
</evidence>
<dbReference type="RefSeq" id="WP_128674862.1">
    <property type="nucleotide sequence ID" value="NZ_RRCO01000006.1"/>
</dbReference>
<keyword evidence="2" id="KW-1277">Toxin-antitoxin system</keyword>
<reference evidence="8 9" key="1">
    <citation type="submission" date="2018-11" db="EMBL/GenBank/DDBJ databases">
        <title>Genome sequencing of Lachnoanaerobaculum sp. KCOM 2030 (= ChDC B114).</title>
        <authorList>
            <person name="Kook J.-K."/>
            <person name="Park S.-N."/>
            <person name="Lim Y.K."/>
        </authorList>
    </citation>
    <scope>NUCLEOTIDE SEQUENCE [LARGE SCALE GENOMIC DNA]</scope>
    <source>
        <strain evidence="8 9">KCOM 2030</strain>
    </source>
</reference>
<comment type="caution">
    <text evidence="8">The sequence shown here is derived from an EMBL/GenBank/DDBJ whole genome shotgun (WGS) entry which is preliminary data.</text>
</comment>
<comment type="similarity">
    <text evidence="1">Belongs to the HicA mRNA interferase family.</text>
</comment>
<gene>
    <name evidence="8" type="ORF">EHV10_12090</name>
</gene>
<dbReference type="InterPro" id="IPR012933">
    <property type="entry name" value="HicA_mRNA_interferase"/>
</dbReference>
<keyword evidence="7" id="KW-0346">Stress response</keyword>
<dbReference type="GO" id="GO:0016787">
    <property type="term" value="F:hydrolase activity"/>
    <property type="evidence" value="ECO:0007669"/>
    <property type="project" value="UniProtKB-KW"/>
</dbReference>